<feature type="domain" description="Transposase IS110-like N-terminal" evidence="1">
    <location>
        <begin position="9"/>
        <end position="148"/>
    </location>
</feature>
<dbReference type="GO" id="GO:0003677">
    <property type="term" value="F:DNA binding"/>
    <property type="evidence" value="ECO:0007669"/>
    <property type="project" value="InterPro"/>
</dbReference>
<dbReference type="KEGG" id="afla:FHG64_15010"/>
<dbReference type="OrthoDB" id="9815354at2"/>
<proteinExistence type="predicted"/>
<dbReference type="GO" id="GO:0006313">
    <property type="term" value="P:DNA transposition"/>
    <property type="evidence" value="ECO:0007669"/>
    <property type="project" value="InterPro"/>
</dbReference>
<evidence type="ECO:0000259" key="2">
    <source>
        <dbReference type="Pfam" id="PF02371"/>
    </source>
</evidence>
<evidence type="ECO:0000259" key="1">
    <source>
        <dbReference type="Pfam" id="PF01548"/>
    </source>
</evidence>
<dbReference type="KEGG" id="afla:FHG64_16805"/>
<reference evidence="4 5" key="1">
    <citation type="submission" date="2019-06" db="EMBL/GenBank/DDBJ databases">
        <title>Complete genome sequence of Antarcticibacterium flavum KCTC 52984T from an Antarctic marine sediment.</title>
        <authorList>
            <person name="Lee Y.M."/>
            <person name="Shin S.C."/>
        </authorList>
    </citation>
    <scope>NUCLEOTIDE SEQUENCE [LARGE SCALE GENOMIC DNA]</scope>
    <source>
        <strain evidence="4 5">KCTC 52984</strain>
    </source>
</reference>
<dbReference type="InterPro" id="IPR003346">
    <property type="entry name" value="Transposase_20"/>
</dbReference>
<dbReference type="AlphaFoldDB" id="A0A5B7X681"/>
<protein>
    <submittedName>
        <fullName evidence="4">IS110 family transposase</fullName>
    </submittedName>
</protein>
<dbReference type="EMBL" id="CP040812">
    <property type="protein sequence ID" value="QCY70602.1"/>
    <property type="molecule type" value="Genomic_DNA"/>
</dbReference>
<evidence type="ECO:0000313" key="3">
    <source>
        <dbReference type="EMBL" id="QCY70602.1"/>
    </source>
</evidence>
<dbReference type="InterPro" id="IPR047650">
    <property type="entry name" value="Transpos_IS110"/>
</dbReference>
<evidence type="ECO:0000313" key="5">
    <source>
        <dbReference type="Proteomes" id="UP000309016"/>
    </source>
</evidence>
<dbReference type="EMBL" id="CP040812">
    <property type="protein sequence ID" value="QCY70917.1"/>
    <property type="molecule type" value="Genomic_DNA"/>
</dbReference>
<sequence length="438" mass="50057">MKKIHNHAAGIDIGARKIFVGLEGREVKSFETFTEDLEMAADYLIDNNIETVALEATGVYWVILFDILQARGIDVWLVDGRSTKQVPGRKTDVKDCQWIQQLHSHGLLSRCFVAEDLVQELREYQRLREDHIRSAAMHINHMQKALTMMNIRLKEVLSQVHGASGLRVIRAILKGERNPKVLVELCEKSILKTKRELVIKSLKGHYTQAGLFALEQAVACYDFYQVQIVRCDEKLDEVLKKMSGENGDASLKPGKKKTRKPIRHHKPKIKNLDRYLLSVFNYRDATVLPGITDYTWMQLLAEVGSDMKKWATEKHFTSWLGLAPKQHHSGKMRKNHKSKGQPKAGLIFKQVATSLLNSKKIALGAFGRKLRARKGPSHAIKAMARKLAELYWKLFVRGLDYIEKGIKDYEEKINLNKERSVRKMAKELGMVISYNTAS</sequence>
<evidence type="ECO:0000313" key="4">
    <source>
        <dbReference type="EMBL" id="QCY70917.1"/>
    </source>
</evidence>
<dbReference type="Pfam" id="PF02371">
    <property type="entry name" value="Transposase_20"/>
    <property type="match status" value="1"/>
</dbReference>
<accession>A0A5B7X681</accession>
<organism evidence="4 5">
    <name type="scientific">Antarcticibacterium flavum</name>
    <dbReference type="NCBI Taxonomy" id="2058175"/>
    <lineage>
        <taxon>Bacteria</taxon>
        <taxon>Pseudomonadati</taxon>
        <taxon>Bacteroidota</taxon>
        <taxon>Flavobacteriia</taxon>
        <taxon>Flavobacteriales</taxon>
        <taxon>Flavobacteriaceae</taxon>
        <taxon>Antarcticibacterium</taxon>
    </lineage>
</organism>
<feature type="domain" description="Transposase IS116/IS110/IS902 C-terminal" evidence="2">
    <location>
        <begin position="288"/>
        <end position="356"/>
    </location>
</feature>
<dbReference type="NCBIfam" id="NF033542">
    <property type="entry name" value="transpos_IS110"/>
    <property type="match status" value="1"/>
</dbReference>
<keyword evidence="5" id="KW-1185">Reference proteome</keyword>
<dbReference type="PANTHER" id="PTHR33055:SF13">
    <property type="entry name" value="TRANSPOSASE"/>
    <property type="match status" value="1"/>
</dbReference>
<dbReference type="RefSeq" id="WP_139067171.1">
    <property type="nucleotide sequence ID" value="NZ_CP040812.1"/>
</dbReference>
<dbReference type="GO" id="GO:0004803">
    <property type="term" value="F:transposase activity"/>
    <property type="evidence" value="ECO:0007669"/>
    <property type="project" value="InterPro"/>
</dbReference>
<gene>
    <name evidence="3" type="ORF">FHG64_15010</name>
    <name evidence="4" type="ORF">FHG64_16805</name>
</gene>
<dbReference type="InterPro" id="IPR002525">
    <property type="entry name" value="Transp_IS110-like_N"/>
</dbReference>
<dbReference type="PANTHER" id="PTHR33055">
    <property type="entry name" value="TRANSPOSASE FOR INSERTION SEQUENCE ELEMENT IS1111A"/>
    <property type="match status" value="1"/>
</dbReference>
<dbReference type="Pfam" id="PF01548">
    <property type="entry name" value="DEDD_Tnp_IS110"/>
    <property type="match status" value="1"/>
</dbReference>
<dbReference type="Proteomes" id="UP000309016">
    <property type="component" value="Chromosome"/>
</dbReference>
<name>A0A5B7X681_9FLAO</name>